<dbReference type="EMBL" id="JACGCM010001226">
    <property type="protein sequence ID" value="KAF6158344.1"/>
    <property type="molecule type" value="Genomic_DNA"/>
</dbReference>
<dbReference type="Proteomes" id="UP000541444">
    <property type="component" value="Unassembled WGS sequence"/>
</dbReference>
<evidence type="ECO:0000256" key="1">
    <source>
        <dbReference type="ARBA" id="ARBA00008262"/>
    </source>
</evidence>
<evidence type="ECO:0000256" key="2">
    <source>
        <dbReference type="SAM" id="SignalP"/>
    </source>
</evidence>
<dbReference type="SMART" id="SM00499">
    <property type="entry name" value="AAI"/>
    <property type="match status" value="1"/>
</dbReference>
<dbReference type="CDD" id="cd00261">
    <property type="entry name" value="AAI_SS"/>
    <property type="match status" value="1"/>
</dbReference>
<reference evidence="4 5" key="1">
    <citation type="journal article" date="2020" name="IScience">
        <title>Genome Sequencing of the Endangered Kingdonia uniflora (Circaeasteraceae, Ranunculales) Reveals Potential Mechanisms of Evolutionary Specialization.</title>
        <authorList>
            <person name="Sun Y."/>
            <person name="Deng T."/>
            <person name="Zhang A."/>
            <person name="Moore M.J."/>
            <person name="Landis J.B."/>
            <person name="Lin N."/>
            <person name="Zhang H."/>
            <person name="Zhang X."/>
            <person name="Huang J."/>
            <person name="Zhang X."/>
            <person name="Sun H."/>
            <person name="Wang H."/>
        </authorList>
    </citation>
    <scope>NUCLEOTIDE SEQUENCE [LARGE SCALE GENOMIC DNA]</scope>
    <source>
        <strain evidence="4">TB1705</strain>
        <tissue evidence="4">Leaf</tissue>
    </source>
</reference>
<dbReference type="Gene3D" id="1.10.110.10">
    <property type="entry name" value="Plant lipid-transfer and hydrophobic proteins"/>
    <property type="match status" value="1"/>
</dbReference>
<dbReference type="GO" id="GO:0045735">
    <property type="term" value="F:nutrient reservoir activity"/>
    <property type="evidence" value="ECO:0007669"/>
    <property type="project" value="InterPro"/>
</dbReference>
<keyword evidence="5" id="KW-1185">Reference proteome</keyword>
<sequence>MSRFTIFIALLLALTAIAEASIYRTTIITYDDEDANKGKDPMDKCRREIQKRPLTACTDYVLQPVGVLMMTTEASIENGNVPEQCCQQLKKVKEECWCPAIRDMVVSMVGGPYGGVALKDEQVQKALRIPSQCGMTPQKCSM</sequence>
<dbReference type="OrthoDB" id="615674at2759"/>
<dbReference type="InterPro" id="IPR000617">
    <property type="entry name" value="Napin/2SS/CON"/>
</dbReference>
<protein>
    <recommendedName>
        <fullName evidence="3">Bifunctional inhibitor/plant lipid transfer protein/seed storage helical domain-containing protein</fullName>
    </recommendedName>
</protein>
<feature type="chain" id="PRO_5029564533" description="Bifunctional inhibitor/plant lipid transfer protein/seed storage helical domain-containing protein" evidence="2">
    <location>
        <begin position="21"/>
        <end position="142"/>
    </location>
</feature>
<accession>A0A7J7MU33</accession>
<organism evidence="4 5">
    <name type="scientific">Kingdonia uniflora</name>
    <dbReference type="NCBI Taxonomy" id="39325"/>
    <lineage>
        <taxon>Eukaryota</taxon>
        <taxon>Viridiplantae</taxon>
        <taxon>Streptophyta</taxon>
        <taxon>Embryophyta</taxon>
        <taxon>Tracheophyta</taxon>
        <taxon>Spermatophyta</taxon>
        <taxon>Magnoliopsida</taxon>
        <taxon>Ranunculales</taxon>
        <taxon>Circaeasteraceae</taxon>
        <taxon>Kingdonia</taxon>
    </lineage>
</organism>
<evidence type="ECO:0000313" key="4">
    <source>
        <dbReference type="EMBL" id="KAF6158344.1"/>
    </source>
</evidence>
<keyword evidence="2" id="KW-0732">Signal</keyword>
<evidence type="ECO:0000259" key="3">
    <source>
        <dbReference type="SMART" id="SM00499"/>
    </source>
</evidence>
<gene>
    <name evidence="4" type="ORF">GIB67_022424</name>
</gene>
<dbReference type="SUPFAM" id="SSF47699">
    <property type="entry name" value="Bifunctional inhibitor/lipid-transfer protein/seed storage 2S albumin"/>
    <property type="match status" value="1"/>
</dbReference>
<dbReference type="InterPro" id="IPR036312">
    <property type="entry name" value="Bifun_inhib/LTP/seed_sf"/>
</dbReference>
<dbReference type="Pfam" id="PF00234">
    <property type="entry name" value="Tryp_alpha_amyl"/>
    <property type="match status" value="1"/>
</dbReference>
<evidence type="ECO:0000313" key="5">
    <source>
        <dbReference type="Proteomes" id="UP000541444"/>
    </source>
</evidence>
<feature type="domain" description="Bifunctional inhibitor/plant lipid transfer protein/seed storage helical" evidence="3">
    <location>
        <begin position="57"/>
        <end position="140"/>
    </location>
</feature>
<dbReference type="PANTHER" id="PTHR35496">
    <property type="entry name" value="2S SEED STORAGE PROTEIN 1-RELATED"/>
    <property type="match status" value="1"/>
</dbReference>
<dbReference type="InterPro" id="IPR016140">
    <property type="entry name" value="Bifunc_inhib/LTP/seed_store"/>
</dbReference>
<feature type="signal peptide" evidence="2">
    <location>
        <begin position="1"/>
        <end position="20"/>
    </location>
</feature>
<name>A0A7J7MU33_9MAGN</name>
<comment type="caution">
    <text evidence="4">The sequence shown here is derived from an EMBL/GenBank/DDBJ whole genome shotgun (WGS) entry which is preliminary data.</text>
</comment>
<dbReference type="PANTHER" id="PTHR35496:SF4">
    <property type="entry name" value="2S SULFUR-RICH SEED STORAGE PROTEIN 2-LIKE"/>
    <property type="match status" value="1"/>
</dbReference>
<dbReference type="AlphaFoldDB" id="A0A7J7MU33"/>
<proteinExistence type="inferred from homology"/>
<comment type="similarity">
    <text evidence="1">Belongs to the 2S seed storage albumins family.</text>
</comment>